<evidence type="ECO:0000313" key="4">
    <source>
        <dbReference type="Proteomes" id="UP001201163"/>
    </source>
</evidence>
<feature type="compositionally biased region" description="Pro residues" evidence="1">
    <location>
        <begin position="71"/>
        <end position="88"/>
    </location>
</feature>
<gene>
    <name evidence="3" type="ORF">EDB92DRAFT_1799831</name>
</gene>
<dbReference type="InterPro" id="IPR057402">
    <property type="entry name" value="AIM3_BBC1_C"/>
</dbReference>
<comment type="caution">
    <text evidence="3">The sequence shown here is derived from an EMBL/GenBank/DDBJ whole genome shotgun (WGS) entry which is preliminary data.</text>
</comment>
<accession>A0AAD4QCN9</accession>
<feature type="region of interest" description="Disordered" evidence="1">
    <location>
        <begin position="1"/>
        <end position="102"/>
    </location>
</feature>
<evidence type="ECO:0000259" key="2">
    <source>
        <dbReference type="Pfam" id="PF25459"/>
    </source>
</evidence>
<reference evidence="3" key="1">
    <citation type="submission" date="2022-01" db="EMBL/GenBank/DDBJ databases">
        <title>Comparative genomics reveals a dynamic genome evolution in the ectomycorrhizal milk-cap (Lactarius) mushrooms.</title>
        <authorList>
            <consortium name="DOE Joint Genome Institute"/>
            <person name="Lebreton A."/>
            <person name="Tang N."/>
            <person name="Kuo A."/>
            <person name="LaButti K."/>
            <person name="Drula E."/>
            <person name="Barry K."/>
            <person name="Clum A."/>
            <person name="Lipzen A."/>
            <person name="Mousain D."/>
            <person name="Ng V."/>
            <person name="Wang R."/>
            <person name="Wang X."/>
            <person name="Dai Y."/>
            <person name="Henrissat B."/>
            <person name="Grigoriev I.V."/>
            <person name="Guerin-Laguette A."/>
            <person name="Yu F."/>
            <person name="Martin F.M."/>
        </authorList>
    </citation>
    <scope>NUCLEOTIDE SEQUENCE</scope>
    <source>
        <strain evidence="3">QP</strain>
    </source>
</reference>
<evidence type="ECO:0000313" key="3">
    <source>
        <dbReference type="EMBL" id="KAH8989107.1"/>
    </source>
</evidence>
<dbReference type="Pfam" id="PF25459">
    <property type="entry name" value="AIM3_BBC1_C"/>
    <property type="match status" value="1"/>
</dbReference>
<name>A0AAD4QCN9_9AGAM</name>
<sequence length="297" mass="31254">MVEPEDAQLVPARRGPPPRSAPPAPESLESASTGQWELPSIPSGSLDFGDSGATSDLSASRWSEDSTSYPLPAPRSSAPPPAPPPTAVPPRLSGERPQPYAGVPARMTVDELRAVWGRVGVHVAEAAGALLERSKHKLVGNGSYEGFVAEALAGVPNALASYGPGEYGFLVYAQTAAQVHTRLADIMPGDVVVLEGARFKGHKGLHTYSMSAGESAPCMGVVSEFDPKKLKLRALQANQRVGQATVESVSYRLEDLKSGTIKVLFFSPCSCLLSADRPRTGVPCIGSLRHSMQACSN</sequence>
<evidence type="ECO:0000256" key="1">
    <source>
        <dbReference type="SAM" id="MobiDB-lite"/>
    </source>
</evidence>
<keyword evidence="4" id="KW-1185">Reference proteome</keyword>
<feature type="compositionally biased region" description="Polar residues" evidence="1">
    <location>
        <begin position="52"/>
        <end position="69"/>
    </location>
</feature>
<feature type="domain" description="BBC1/AIM3 cysteine proteinase-fold" evidence="2">
    <location>
        <begin position="100"/>
        <end position="263"/>
    </location>
</feature>
<protein>
    <recommendedName>
        <fullName evidence="2">BBC1/AIM3 cysteine proteinase-fold domain-containing protein</fullName>
    </recommendedName>
</protein>
<proteinExistence type="predicted"/>
<dbReference type="Proteomes" id="UP001201163">
    <property type="component" value="Unassembled WGS sequence"/>
</dbReference>
<feature type="compositionally biased region" description="Pro residues" evidence="1">
    <location>
        <begin position="14"/>
        <end position="25"/>
    </location>
</feature>
<organism evidence="3 4">
    <name type="scientific">Lactarius akahatsu</name>
    <dbReference type="NCBI Taxonomy" id="416441"/>
    <lineage>
        <taxon>Eukaryota</taxon>
        <taxon>Fungi</taxon>
        <taxon>Dikarya</taxon>
        <taxon>Basidiomycota</taxon>
        <taxon>Agaricomycotina</taxon>
        <taxon>Agaricomycetes</taxon>
        <taxon>Russulales</taxon>
        <taxon>Russulaceae</taxon>
        <taxon>Lactarius</taxon>
    </lineage>
</organism>
<dbReference type="AlphaFoldDB" id="A0AAD4QCN9"/>
<dbReference type="EMBL" id="JAKELL010000039">
    <property type="protein sequence ID" value="KAH8989107.1"/>
    <property type="molecule type" value="Genomic_DNA"/>
</dbReference>